<dbReference type="Proteomes" id="UP000830729">
    <property type="component" value="Chromosome"/>
</dbReference>
<accession>A0A8U0HXA3</accession>
<reference evidence="3 4" key="1">
    <citation type="submission" date="2022-04" db="EMBL/GenBank/DDBJ databases">
        <title>Diverse halophilic archaea isolated from saline environments.</title>
        <authorList>
            <person name="Cui H.-L."/>
        </authorList>
    </citation>
    <scope>NUCLEOTIDE SEQUENCE [LARGE SCALE GENOMIC DNA]</scope>
    <source>
        <strain evidence="3 4">XZYJT49</strain>
    </source>
</reference>
<dbReference type="RefSeq" id="WP_248651247.1">
    <property type="nucleotide sequence ID" value="NZ_CP096659.1"/>
</dbReference>
<feature type="domain" description="NAD(P)-binding" evidence="2">
    <location>
        <begin position="7"/>
        <end position="182"/>
    </location>
</feature>
<evidence type="ECO:0000259" key="2">
    <source>
        <dbReference type="Pfam" id="PF13460"/>
    </source>
</evidence>
<dbReference type="InterPro" id="IPR016040">
    <property type="entry name" value="NAD(P)-bd_dom"/>
</dbReference>
<protein>
    <submittedName>
        <fullName evidence="3">SDR family oxidoreductase</fullName>
    </submittedName>
</protein>
<dbReference type="GeneID" id="72184297"/>
<dbReference type="Pfam" id="PF13460">
    <property type="entry name" value="NAD_binding_10"/>
    <property type="match status" value="1"/>
</dbReference>
<organism evidence="3 4">
    <name type="scientific">Halorussus limi</name>
    <dbReference type="NCBI Taxonomy" id="2938695"/>
    <lineage>
        <taxon>Archaea</taxon>
        <taxon>Methanobacteriati</taxon>
        <taxon>Methanobacteriota</taxon>
        <taxon>Stenosarchaea group</taxon>
        <taxon>Halobacteria</taxon>
        <taxon>Halobacteriales</taxon>
        <taxon>Haladaptataceae</taxon>
        <taxon>Halorussus</taxon>
    </lineage>
</organism>
<dbReference type="AlphaFoldDB" id="A0A8U0HXA3"/>
<name>A0A8U0HXA3_9EURY</name>
<keyword evidence="4" id="KW-1185">Reference proteome</keyword>
<dbReference type="CDD" id="cd05243">
    <property type="entry name" value="SDR_a5"/>
    <property type="match status" value="1"/>
</dbReference>
<proteinExistence type="predicted"/>
<feature type="region of interest" description="Disordered" evidence="1">
    <location>
        <begin position="193"/>
        <end position="212"/>
    </location>
</feature>
<gene>
    <name evidence="3" type="ORF">M0R89_03820</name>
</gene>
<evidence type="ECO:0000256" key="1">
    <source>
        <dbReference type="SAM" id="MobiDB-lite"/>
    </source>
</evidence>
<dbReference type="PANTHER" id="PTHR15020:SF50">
    <property type="entry name" value="UPF0659 PROTEIN YMR090W"/>
    <property type="match status" value="1"/>
</dbReference>
<dbReference type="EMBL" id="CP096659">
    <property type="protein sequence ID" value="UPV75204.1"/>
    <property type="molecule type" value="Genomic_DNA"/>
</dbReference>
<dbReference type="Gene3D" id="3.40.50.720">
    <property type="entry name" value="NAD(P)-binding Rossmann-like Domain"/>
    <property type="match status" value="1"/>
</dbReference>
<evidence type="ECO:0000313" key="3">
    <source>
        <dbReference type="EMBL" id="UPV75204.1"/>
    </source>
</evidence>
<dbReference type="PANTHER" id="PTHR15020">
    <property type="entry name" value="FLAVIN REDUCTASE-RELATED"/>
    <property type="match status" value="1"/>
</dbReference>
<feature type="compositionally biased region" description="Basic and acidic residues" evidence="1">
    <location>
        <begin position="152"/>
        <end position="168"/>
    </location>
</feature>
<feature type="region of interest" description="Disordered" evidence="1">
    <location>
        <begin position="149"/>
        <end position="168"/>
    </location>
</feature>
<evidence type="ECO:0000313" key="4">
    <source>
        <dbReference type="Proteomes" id="UP000830729"/>
    </source>
</evidence>
<dbReference type="KEGG" id="halx:M0R89_03820"/>
<dbReference type="SUPFAM" id="SSF51735">
    <property type="entry name" value="NAD(P)-binding Rossmann-fold domains"/>
    <property type="match status" value="1"/>
</dbReference>
<sequence>MHVLVAGSHGQVGQHVTRLLAEGDHEVRGMVRDEAQTSDIEDLGAEAVLADLTEDVTSAVEGCDAVVFAAGSGGDDVWGVDRDGAINIIETAEDGDVDRFVMLSSINADSPEESPEELREYLKAKAEADERLRESDLTYSIVRPGALTNEEGTGKIRTGADLDRKGDDIPREDVAATLVAALPMESTHGQTFEVLSGDEPIEQALESPLDGE</sequence>
<dbReference type="InterPro" id="IPR036291">
    <property type="entry name" value="NAD(P)-bd_dom_sf"/>
</dbReference>